<dbReference type="EMBL" id="BSNJ01000001">
    <property type="protein sequence ID" value="GLQ19525.1"/>
    <property type="molecule type" value="Genomic_DNA"/>
</dbReference>
<comment type="caution">
    <text evidence="2">The sequence shown here is derived from an EMBL/GenBank/DDBJ whole genome shotgun (WGS) entry which is preliminary data.</text>
</comment>
<protein>
    <submittedName>
        <fullName evidence="2">Acetyltransferase</fullName>
    </submittedName>
</protein>
<proteinExistence type="predicted"/>
<organism evidence="2 3">
    <name type="scientific">Algimonas porphyrae</name>
    <dbReference type="NCBI Taxonomy" id="1128113"/>
    <lineage>
        <taxon>Bacteria</taxon>
        <taxon>Pseudomonadati</taxon>
        <taxon>Pseudomonadota</taxon>
        <taxon>Alphaproteobacteria</taxon>
        <taxon>Maricaulales</taxon>
        <taxon>Robiginitomaculaceae</taxon>
        <taxon>Algimonas</taxon>
    </lineage>
</organism>
<dbReference type="InterPro" id="IPR000182">
    <property type="entry name" value="GNAT_dom"/>
</dbReference>
<dbReference type="PROSITE" id="PS51186">
    <property type="entry name" value="GNAT"/>
    <property type="match status" value="1"/>
</dbReference>
<dbReference type="SUPFAM" id="SSF55729">
    <property type="entry name" value="Acyl-CoA N-acyltransferases (Nat)"/>
    <property type="match status" value="1"/>
</dbReference>
<gene>
    <name evidence="2" type="ORF">GCM10007854_04800</name>
</gene>
<name>A0ABQ5UXR3_9PROT</name>
<reference evidence="2" key="1">
    <citation type="journal article" date="2014" name="Int. J. Syst. Evol. Microbiol.">
        <title>Complete genome of a new Firmicutes species belonging to the dominant human colonic microbiota ('Ruminococcus bicirculans') reveals two chromosomes and a selective capacity to utilize plant glucans.</title>
        <authorList>
            <consortium name="NISC Comparative Sequencing Program"/>
            <person name="Wegmann U."/>
            <person name="Louis P."/>
            <person name="Goesmann A."/>
            <person name="Henrissat B."/>
            <person name="Duncan S.H."/>
            <person name="Flint H.J."/>
        </authorList>
    </citation>
    <scope>NUCLEOTIDE SEQUENCE</scope>
    <source>
        <strain evidence="2">NBRC 108216</strain>
    </source>
</reference>
<dbReference type="Proteomes" id="UP001161390">
    <property type="component" value="Unassembled WGS sequence"/>
</dbReference>
<feature type="domain" description="N-acetyltransferase" evidence="1">
    <location>
        <begin position="18"/>
        <end position="162"/>
    </location>
</feature>
<sequence>MTRKDMTPDAIAPSHHAAILRNNAHYVHWLSPLSEQELDDLLRVSDYARQLQGGEAVLIGYSGMGDYRHKHVDWLGDRLTNFFYIDRIIIREEMQQQGAGRILYDDVAHYARQQGHAALACEVNSVPDNPASHAFHITLGFVPVGDAEDPDGKAVRYYVRKL</sequence>
<keyword evidence="3" id="KW-1185">Reference proteome</keyword>
<dbReference type="InterPro" id="IPR016181">
    <property type="entry name" value="Acyl_CoA_acyltransferase"/>
</dbReference>
<dbReference type="RefSeq" id="WP_284369274.1">
    <property type="nucleotide sequence ID" value="NZ_BSNJ01000001.1"/>
</dbReference>
<evidence type="ECO:0000313" key="2">
    <source>
        <dbReference type="EMBL" id="GLQ19525.1"/>
    </source>
</evidence>
<accession>A0ABQ5UXR3</accession>
<dbReference type="CDD" id="cd04301">
    <property type="entry name" value="NAT_SF"/>
    <property type="match status" value="1"/>
</dbReference>
<dbReference type="Gene3D" id="3.40.630.30">
    <property type="match status" value="1"/>
</dbReference>
<evidence type="ECO:0000313" key="3">
    <source>
        <dbReference type="Proteomes" id="UP001161390"/>
    </source>
</evidence>
<evidence type="ECO:0000259" key="1">
    <source>
        <dbReference type="PROSITE" id="PS51186"/>
    </source>
</evidence>
<dbReference type="InterPro" id="IPR016890">
    <property type="entry name" value="UCP028520"/>
</dbReference>
<dbReference type="PIRSF" id="PIRSF028520">
    <property type="entry name" value="UCP028520"/>
    <property type="match status" value="1"/>
</dbReference>
<reference evidence="2" key="2">
    <citation type="submission" date="2023-01" db="EMBL/GenBank/DDBJ databases">
        <title>Draft genome sequence of Algimonas porphyrae strain NBRC 108216.</title>
        <authorList>
            <person name="Sun Q."/>
            <person name="Mori K."/>
        </authorList>
    </citation>
    <scope>NUCLEOTIDE SEQUENCE</scope>
    <source>
        <strain evidence="2">NBRC 108216</strain>
    </source>
</reference>
<dbReference type="Pfam" id="PF00583">
    <property type="entry name" value="Acetyltransf_1"/>
    <property type="match status" value="1"/>
</dbReference>